<comment type="caution">
    <text evidence="9">The sequence shown here is derived from an EMBL/GenBank/DDBJ whole genome shotgun (WGS) entry which is preliminary data.</text>
</comment>
<dbReference type="Proteomes" id="UP000011593">
    <property type="component" value="Unassembled WGS sequence"/>
</dbReference>
<dbReference type="GO" id="GO:0046872">
    <property type="term" value="F:metal ion binding"/>
    <property type="evidence" value="ECO:0007669"/>
    <property type="project" value="UniProtKB-KW"/>
</dbReference>
<keyword evidence="5" id="KW-0408">Iron</keyword>
<dbReference type="Pfam" id="PF03167">
    <property type="entry name" value="UDG"/>
    <property type="match status" value="1"/>
</dbReference>
<evidence type="ECO:0000256" key="1">
    <source>
        <dbReference type="ARBA" id="ARBA00022485"/>
    </source>
</evidence>
<dbReference type="GO" id="GO:0006281">
    <property type="term" value="P:DNA repair"/>
    <property type="evidence" value="ECO:0007669"/>
    <property type="project" value="UniProtKB-KW"/>
</dbReference>
<keyword evidence="6" id="KW-0411">Iron-sulfur</keyword>
<dbReference type="GO" id="GO:0097506">
    <property type="term" value="F:deaminated base DNA N-glycosylase activity"/>
    <property type="evidence" value="ECO:0007669"/>
    <property type="project" value="UniProtKB-ARBA"/>
</dbReference>
<keyword evidence="7" id="KW-0234">DNA repair</keyword>
<organism evidence="9 10">
    <name type="scientific">Natrinema pellirubrum (strain DSM 15624 / CIP 106293 / JCM 10476 / NCIMB 786 / 157)</name>
    <dbReference type="NCBI Taxonomy" id="797303"/>
    <lineage>
        <taxon>Archaea</taxon>
        <taxon>Methanobacteriati</taxon>
        <taxon>Methanobacteriota</taxon>
        <taxon>Stenosarchaea group</taxon>
        <taxon>Halobacteria</taxon>
        <taxon>Halobacteriales</taxon>
        <taxon>Natrialbaceae</taxon>
        <taxon>Natrinema</taxon>
    </lineage>
</organism>
<evidence type="ECO:0000259" key="8">
    <source>
        <dbReference type="Pfam" id="PF03167"/>
    </source>
</evidence>
<dbReference type="InterPro" id="IPR036895">
    <property type="entry name" value="Uracil-DNA_glycosylase-like_sf"/>
</dbReference>
<feature type="domain" description="Uracil-DNA glycosylase-like" evidence="8">
    <location>
        <begin position="39"/>
        <end position="188"/>
    </location>
</feature>
<dbReference type="PANTHER" id="PTHR33693:SF1">
    <property type="entry name" value="TYPE-4 URACIL-DNA GLYCOSYLASE"/>
    <property type="match status" value="1"/>
</dbReference>
<keyword evidence="4" id="KW-0378">Hydrolase</keyword>
<dbReference type="Gene3D" id="3.40.470.10">
    <property type="entry name" value="Uracil-DNA glycosylase-like domain"/>
    <property type="match status" value="1"/>
</dbReference>
<keyword evidence="2" id="KW-0479">Metal-binding</keyword>
<sequence length="221" mass="24289">MIANRLRTAVRNVTDRTSNPFGLRAPVDRSDPEDRAAVFGYGDANADFHVIGDYPGVHGGETTGIPFTETEAGLAVQDVVRAVGFASGSSDGPVLENCFWSYVYLCSLPADEAPTDDDYADLERFFDAELRAINAHILLPVGARATDRVLREYTTQRRRYDDTLEMAALHAREIRGRGVLVVPIREPSEWIDGDREAIVSRLEALLASDYRQTKGVATTVG</sequence>
<evidence type="ECO:0000256" key="7">
    <source>
        <dbReference type="ARBA" id="ARBA00023204"/>
    </source>
</evidence>
<keyword evidence="10" id="KW-1185">Reference proteome</keyword>
<dbReference type="PANTHER" id="PTHR33693">
    <property type="entry name" value="TYPE-5 URACIL-DNA GLYCOSYLASE"/>
    <property type="match status" value="1"/>
</dbReference>
<dbReference type="SUPFAM" id="SSF52141">
    <property type="entry name" value="Uracil-DNA glycosylase-like"/>
    <property type="match status" value="1"/>
</dbReference>
<name>L9YVA1_NATP1</name>
<evidence type="ECO:0000256" key="3">
    <source>
        <dbReference type="ARBA" id="ARBA00022763"/>
    </source>
</evidence>
<evidence type="ECO:0000256" key="4">
    <source>
        <dbReference type="ARBA" id="ARBA00022801"/>
    </source>
</evidence>
<evidence type="ECO:0000313" key="10">
    <source>
        <dbReference type="Proteomes" id="UP000011593"/>
    </source>
</evidence>
<evidence type="ECO:0000256" key="5">
    <source>
        <dbReference type="ARBA" id="ARBA00023004"/>
    </source>
</evidence>
<evidence type="ECO:0000313" key="9">
    <source>
        <dbReference type="EMBL" id="ELY78145.1"/>
    </source>
</evidence>
<proteinExistence type="predicted"/>
<reference evidence="9 10" key="1">
    <citation type="journal article" date="2014" name="PLoS Genet.">
        <title>Phylogenetically driven sequencing of extremely halophilic archaea reveals strategies for static and dynamic osmo-response.</title>
        <authorList>
            <person name="Becker E.A."/>
            <person name="Seitzer P.M."/>
            <person name="Tritt A."/>
            <person name="Larsen D."/>
            <person name="Krusor M."/>
            <person name="Yao A.I."/>
            <person name="Wu D."/>
            <person name="Madern D."/>
            <person name="Eisen J.A."/>
            <person name="Darling A.E."/>
            <person name="Facciotti M.T."/>
        </authorList>
    </citation>
    <scope>NUCLEOTIDE SEQUENCE [LARGE SCALE GENOMIC DNA]</scope>
    <source>
        <strain evidence="9 10">DSM 15624</strain>
    </source>
</reference>
<evidence type="ECO:0000256" key="2">
    <source>
        <dbReference type="ARBA" id="ARBA00022723"/>
    </source>
</evidence>
<dbReference type="GO" id="GO:0051539">
    <property type="term" value="F:4 iron, 4 sulfur cluster binding"/>
    <property type="evidence" value="ECO:0007669"/>
    <property type="project" value="UniProtKB-KW"/>
</dbReference>
<dbReference type="AlphaFoldDB" id="L9YVA1"/>
<gene>
    <name evidence="9" type="ORF">C488_06088</name>
</gene>
<dbReference type="InterPro" id="IPR051536">
    <property type="entry name" value="UDG_Type-4/5"/>
</dbReference>
<protein>
    <recommendedName>
        <fullName evidence="8">Uracil-DNA glycosylase-like domain-containing protein</fullName>
    </recommendedName>
</protein>
<dbReference type="PATRIC" id="fig|797303.5.peg.1238"/>
<dbReference type="EMBL" id="AOIE01000034">
    <property type="protein sequence ID" value="ELY78145.1"/>
    <property type="molecule type" value="Genomic_DNA"/>
</dbReference>
<accession>L9YVA1</accession>
<keyword evidence="1" id="KW-0004">4Fe-4S</keyword>
<dbReference type="InterPro" id="IPR005122">
    <property type="entry name" value="Uracil-DNA_glycosylase-like"/>
</dbReference>
<evidence type="ECO:0000256" key="6">
    <source>
        <dbReference type="ARBA" id="ARBA00023014"/>
    </source>
</evidence>
<keyword evidence="3" id="KW-0227">DNA damage</keyword>